<comment type="caution">
    <text evidence="1">The sequence shown here is derived from an EMBL/GenBank/DDBJ whole genome shotgun (WGS) entry which is preliminary data.</text>
</comment>
<name>A0A6G0I6P6_LARCR</name>
<evidence type="ECO:0000313" key="1">
    <source>
        <dbReference type="EMBL" id="KAE8287208.1"/>
    </source>
</evidence>
<dbReference type="EMBL" id="REGW02000014">
    <property type="protein sequence ID" value="KAE8287208.1"/>
    <property type="molecule type" value="Genomic_DNA"/>
</dbReference>
<accession>A0A6G0I6P6</accession>
<evidence type="ECO:0000313" key="2">
    <source>
        <dbReference type="Proteomes" id="UP000424527"/>
    </source>
</evidence>
<organism evidence="1 2">
    <name type="scientific">Larimichthys crocea</name>
    <name type="common">Large yellow croaker</name>
    <name type="synonym">Pseudosciaena crocea</name>
    <dbReference type="NCBI Taxonomy" id="215358"/>
    <lineage>
        <taxon>Eukaryota</taxon>
        <taxon>Metazoa</taxon>
        <taxon>Chordata</taxon>
        <taxon>Craniata</taxon>
        <taxon>Vertebrata</taxon>
        <taxon>Euteleostomi</taxon>
        <taxon>Actinopterygii</taxon>
        <taxon>Neopterygii</taxon>
        <taxon>Teleostei</taxon>
        <taxon>Neoteleostei</taxon>
        <taxon>Acanthomorphata</taxon>
        <taxon>Eupercaria</taxon>
        <taxon>Sciaenidae</taxon>
        <taxon>Larimichthys</taxon>
    </lineage>
</organism>
<dbReference type="Proteomes" id="UP000424527">
    <property type="component" value="Unassembled WGS sequence"/>
</dbReference>
<dbReference type="AlphaFoldDB" id="A0A6G0I6P6"/>
<sequence length="227" mass="24945">MATLDNFISAPSEELLEQFTKDQLLQLASYYEFEITSSEKCLKESVKEALKAMLIEKESDPSNRQPVKIWRDSGAFQSLILKDVLQFTEESALGSSVLVEGFGEGYLSCPLYNLDLQTALVSGKVVVAICPYLPIDGVSFILGNDLAGGRVLTAPEVVSFPVAIKSPDELEEKFPEFSLSDTFLVKLETTGCGKVFPSREELKLEQGKDATLSNCFGEAISEDELNH</sequence>
<reference evidence="1 2" key="1">
    <citation type="submission" date="2019-07" db="EMBL/GenBank/DDBJ databases">
        <title>Chromosome genome assembly for large yellow croaker.</title>
        <authorList>
            <person name="Xiao S."/>
        </authorList>
    </citation>
    <scope>NUCLEOTIDE SEQUENCE [LARGE SCALE GENOMIC DNA]</scope>
    <source>
        <strain evidence="1">JMULYC20181020</strain>
        <tissue evidence="1">Muscle</tissue>
    </source>
</reference>
<keyword evidence="2" id="KW-1185">Reference proteome</keyword>
<gene>
    <name evidence="1" type="ORF">D5F01_LYC15177</name>
</gene>
<proteinExistence type="predicted"/>
<protein>
    <submittedName>
        <fullName evidence="1">Uncharacterized protein</fullName>
    </submittedName>
</protein>